<keyword evidence="7 13" id="KW-1133">Transmembrane helix</keyword>
<comment type="caution">
    <text evidence="15">The sequence shown here is derived from an EMBL/GenBank/DDBJ whole genome shotgun (WGS) entry which is preliminary data.</text>
</comment>
<comment type="subunit">
    <text evidence="10">Heterotetramer of TRAP-alpha, TRAP-beta, TRAP-delta and TRAP-gamma. Interacts with palmitoylated calnexin (CALX), the interaction is required for efficient folding of glycosylated proteins.</text>
</comment>
<comment type="subcellular location">
    <subcellularLocation>
        <location evidence="1">Endoplasmic reticulum membrane</location>
        <topology evidence="1">Single-pass type I membrane protein</topology>
    </subcellularLocation>
</comment>
<evidence type="ECO:0000256" key="1">
    <source>
        <dbReference type="ARBA" id="ARBA00004115"/>
    </source>
</evidence>
<evidence type="ECO:0000256" key="2">
    <source>
        <dbReference type="ARBA" id="ARBA00006776"/>
    </source>
</evidence>
<evidence type="ECO:0000313" key="15">
    <source>
        <dbReference type="EMBL" id="KAL3285287.1"/>
    </source>
</evidence>
<evidence type="ECO:0000256" key="9">
    <source>
        <dbReference type="ARBA" id="ARBA00025620"/>
    </source>
</evidence>
<dbReference type="GO" id="GO:0005789">
    <property type="term" value="C:endoplasmic reticulum membrane"/>
    <property type="evidence" value="ECO:0007669"/>
    <property type="project" value="UniProtKB-SubCell"/>
</dbReference>
<protein>
    <recommendedName>
        <fullName evidence="3">Translocon-associated protein subunit alpha</fullName>
    </recommendedName>
    <alternativeName>
        <fullName evidence="11">Signal sequence receptor subunit alpha</fullName>
    </alternativeName>
</protein>
<comment type="similarity">
    <text evidence="2">Belongs to the TRAP-alpha family.</text>
</comment>
<comment type="function">
    <text evidence="9">TRAP proteins are part of a complex whose function is to bind calcium to the ER membrane and thereby regulate the retention of ER resident proteins. May be involved in the recycling of the translocation apparatus after completion of the translocation process or may function as a membrane-bound chaperone facilitating folding of translocated proteins.</text>
</comment>
<evidence type="ECO:0000256" key="14">
    <source>
        <dbReference type="SAM" id="SignalP"/>
    </source>
</evidence>
<evidence type="ECO:0000256" key="11">
    <source>
        <dbReference type="ARBA" id="ARBA00031071"/>
    </source>
</evidence>
<evidence type="ECO:0000313" key="16">
    <source>
        <dbReference type="Proteomes" id="UP001516400"/>
    </source>
</evidence>
<keyword evidence="6" id="KW-0256">Endoplasmic reticulum</keyword>
<feature type="chain" id="PRO_5044809534" description="Translocon-associated protein subunit alpha" evidence="14">
    <location>
        <begin position="22"/>
        <end position="301"/>
    </location>
</feature>
<reference evidence="15 16" key="1">
    <citation type="journal article" date="2021" name="BMC Biol.">
        <title>Horizontally acquired antibacterial genes associated with adaptive radiation of ladybird beetles.</title>
        <authorList>
            <person name="Li H.S."/>
            <person name="Tang X.F."/>
            <person name="Huang Y.H."/>
            <person name="Xu Z.Y."/>
            <person name="Chen M.L."/>
            <person name="Du X.Y."/>
            <person name="Qiu B.Y."/>
            <person name="Chen P.T."/>
            <person name="Zhang W."/>
            <person name="Slipinski A."/>
            <person name="Escalona H.E."/>
            <person name="Waterhouse R.M."/>
            <person name="Zwick A."/>
            <person name="Pang H."/>
        </authorList>
    </citation>
    <scope>NUCLEOTIDE SEQUENCE [LARGE SCALE GENOMIC DNA]</scope>
    <source>
        <strain evidence="15">SYSU2018</strain>
    </source>
</reference>
<dbReference type="Proteomes" id="UP001516400">
    <property type="component" value="Unassembled WGS sequence"/>
</dbReference>
<feature type="region of interest" description="Disordered" evidence="12">
    <location>
        <begin position="229"/>
        <end position="301"/>
    </location>
</feature>
<name>A0ABD2P3Q0_9CUCU</name>
<evidence type="ECO:0000256" key="5">
    <source>
        <dbReference type="ARBA" id="ARBA00022729"/>
    </source>
</evidence>
<evidence type="ECO:0000256" key="13">
    <source>
        <dbReference type="SAM" id="Phobius"/>
    </source>
</evidence>
<organism evidence="15 16">
    <name type="scientific">Cryptolaemus montrouzieri</name>
    <dbReference type="NCBI Taxonomy" id="559131"/>
    <lineage>
        <taxon>Eukaryota</taxon>
        <taxon>Metazoa</taxon>
        <taxon>Ecdysozoa</taxon>
        <taxon>Arthropoda</taxon>
        <taxon>Hexapoda</taxon>
        <taxon>Insecta</taxon>
        <taxon>Pterygota</taxon>
        <taxon>Neoptera</taxon>
        <taxon>Endopterygota</taxon>
        <taxon>Coleoptera</taxon>
        <taxon>Polyphaga</taxon>
        <taxon>Cucujiformia</taxon>
        <taxon>Coccinelloidea</taxon>
        <taxon>Coccinellidae</taxon>
        <taxon>Scymninae</taxon>
        <taxon>Scymnini</taxon>
        <taxon>Cryptolaemus</taxon>
    </lineage>
</organism>
<feature type="compositionally biased region" description="Low complexity" evidence="12">
    <location>
        <begin position="269"/>
        <end position="289"/>
    </location>
</feature>
<keyword evidence="8 13" id="KW-0472">Membrane</keyword>
<feature type="signal peptide" evidence="14">
    <location>
        <begin position="1"/>
        <end position="21"/>
    </location>
</feature>
<evidence type="ECO:0000256" key="10">
    <source>
        <dbReference type="ARBA" id="ARBA00025854"/>
    </source>
</evidence>
<evidence type="ECO:0000256" key="8">
    <source>
        <dbReference type="ARBA" id="ARBA00023136"/>
    </source>
</evidence>
<evidence type="ECO:0000256" key="4">
    <source>
        <dbReference type="ARBA" id="ARBA00022692"/>
    </source>
</evidence>
<evidence type="ECO:0000256" key="3">
    <source>
        <dbReference type="ARBA" id="ARBA00020280"/>
    </source>
</evidence>
<keyword evidence="16" id="KW-1185">Reference proteome</keyword>
<keyword evidence="5 14" id="KW-0732">Signal</keyword>
<evidence type="ECO:0000256" key="12">
    <source>
        <dbReference type="SAM" id="MobiDB-lite"/>
    </source>
</evidence>
<proteinExistence type="inferred from homology"/>
<evidence type="ECO:0000256" key="6">
    <source>
        <dbReference type="ARBA" id="ARBA00022824"/>
    </source>
</evidence>
<dbReference type="EMBL" id="JABFTP020000165">
    <property type="protein sequence ID" value="KAL3285287.1"/>
    <property type="molecule type" value="Genomic_DNA"/>
</dbReference>
<feature type="compositionally biased region" description="Basic residues" evidence="12">
    <location>
        <begin position="290"/>
        <end position="301"/>
    </location>
</feature>
<accession>A0ABD2P3Q0</accession>
<dbReference type="InterPro" id="IPR005595">
    <property type="entry name" value="TRAP_alpha"/>
</dbReference>
<sequence length="301" mass="33760">MFNMKYLFIFGLLVLPAVIFTFDNGNKMMSYAEEDATEDEADVEGEADIEEVAATEEEEEEEQTTTSPDAETSLLFVKPVSIGGSQLELPAGLPVEFLVGFRNKGEQDFYIESLRASFRYPMDFNFYIQNFSAIGYNKKISPAQEATFAYSFIPAEAFAGRPFGLNINLAYRDGIGNYFQEAIYNETVQIIELEEGLDGETFFLYVFLAAGVVLLLVLGQQTLLSVGKKRTSRKAAPVETGTSNPNNVDYDWLPHQTLASLNKEKLQKSPRQQKSPKQQKSSKQPTQSPRQRKVKRTTGSE</sequence>
<keyword evidence="4 13" id="KW-0812">Transmembrane</keyword>
<dbReference type="PANTHER" id="PTHR12924:SF0">
    <property type="entry name" value="TRANSLOCON-ASSOCIATED PROTEIN SUBUNIT ALPHA"/>
    <property type="match status" value="1"/>
</dbReference>
<gene>
    <name evidence="15" type="ORF">HHI36_019397</name>
</gene>
<dbReference type="Pfam" id="PF03896">
    <property type="entry name" value="TRAP_alpha"/>
    <property type="match status" value="1"/>
</dbReference>
<dbReference type="AlphaFoldDB" id="A0ABD2P3Q0"/>
<feature type="transmembrane region" description="Helical" evidence="13">
    <location>
        <begin position="202"/>
        <end position="224"/>
    </location>
</feature>
<evidence type="ECO:0000256" key="7">
    <source>
        <dbReference type="ARBA" id="ARBA00022989"/>
    </source>
</evidence>
<dbReference type="PANTHER" id="PTHR12924">
    <property type="entry name" value="TRANSLOCON-ASSOCIATED PROTEIN, ALPHA SUBUNIT"/>
    <property type="match status" value="1"/>
</dbReference>